<evidence type="ECO:0000259" key="2">
    <source>
        <dbReference type="Pfam" id="PF05378"/>
    </source>
</evidence>
<dbReference type="InterPro" id="IPR002821">
    <property type="entry name" value="Hydantoinase_A"/>
</dbReference>
<dbReference type="GO" id="GO:0005829">
    <property type="term" value="C:cytosol"/>
    <property type="evidence" value="ECO:0007669"/>
    <property type="project" value="TreeGrafter"/>
</dbReference>
<organism evidence="3 4">
    <name type="scientific">Desulfomarina profundi</name>
    <dbReference type="NCBI Taxonomy" id="2772557"/>
    <lineage>
        <taxon>Bacteria</taxon>
        <taxon>Pseudomonadati</taxon>
        <taxon>Thermodesulfobacteriota</taxon>
        <taxon>Desulfobulbia</taxon>
        <taxon>Desulfobulbales</taxon>
        <taxon>Desulfobulbaceae</taxon>
        <taxon>Desulfomarina</taxon>
    </lineage>
</organism>
<dbReference type="Pfam" id="PF01968">
    <property type="entry name" value="Hydantoinase_A"/>
    <property type="match status" value="1"/>
</dbReference>
<reference evidence="3" key="1">
    <citation type="submission" date="2020-09" db="EMBL/GenBank/DDBJ databases">
        <title>Desulfogranum mesoprofundum gen. nov., sp. nov., a novel mesophilic, sulfate-reducing chemolithoautotroph isolated from a deep-sea hydrothermal vent chimney in the Suiyo Seamount.</title>
        <authorList>
            <person name="Hashimoto Y."/>
            <person name="Nakagawa S."/>
        </authorList>
    </citation>
    <scope>NUCLEOTIDE SEQUENCE</scope>
    <source>
        <strain evidence="3">KT2</strain>
    </source>
</reference>
<protein>
    <submittedName>
        <fullName evidence="3">Hydantoinase</fullName>
    </submittedName>
</protein>
<dbReference type="PANTHER" id="PTHR11365">
    <property type="entry name" value="5-OXOPROLINASE RELATED"/>
    <property type="match status" value="1"/>
</dbReference>
<feature type="domain" description="Hydantoinase A/oxoprolinase" evidence="1">
    <location>
        <begin position="182"/>
        <end position="533"/>
    </location>
</feature>
<dbReference type="InterPro" id="IPR045079">
    <property type="entry name" value="Oxoprolinase-like"/>
</dbReference>
<dbReference type="InterPro" id="IPR008040">
    <property type="entry name" value="Hydant_A_N"/>
</dbReference>
<dbReference type="PANTHER" id="PTHR11365:SF2">
    <property type="entry name" value="5-OXOPROLINASE"/>
    <property type="match status" value="1"/>
</dbReference>
<dbReference type="Proteomes" id="UP000826725">
    <property type="component" value="Chromosome"/>
</dbReference>
<proteinExistence type="predicted"/>
<dbReference type="GO" id="GO:0006749">
    <property type="term" value="P:glutathione metabolic process"/>
    <property type="evidence" value="ECO:0007669"/>
    <property type="project" value="TreeGrafter"/>
</dbReference>
<dbReference type="GO" id="GO:0017168">
    <property type="term" value="F:5-oxoprolinase (ATP-hydrolyzing) activity"/>
    <property type="evidence" value="ECO:0007669"/>
    <property type="project" value="TreeGrafter"/>
</dbReference>
<accession>A0A8D5FLA1</accession>
<name>A0A8D5FLA1_9BACT</name>
<dbReference type="RefSeq" id="WP_228855002.1">
    <property type="nucleotide sequence ID" value="NZ_AP024086.1"/>
</dbReference>
<dbReference type="EMBL" id="AP024086">
    <property type="protein sequence ID" value="BCL62671.1"/>
    <property type="molecule type" value="Genomic_DNA"/>
</dbReference>
<evidence type="ECO:0000259" key="1">
    <source>
        <dbReference type="Pfam" id="PF01968"/>
    </source>
</evidence>
<feature type="domain" description="Hydantoinase/oxoprolinase N-terminal" evidence="2">
    <location>
        <begin position="6"/>
        <end position="160"/>
    </location>
</feature>
<sequence length="549" mass="58336">METYIIGIDTGGTYTDGVLIETETGNIVTVAKKPTTRFQLSSGVSEVLKTLMKQSGLTPEQVTQVAVSSTLATNSVVEKRGARVAVLVIGYVKHFKLPVKAVLYIKGGHNLQGEEEEPLDIDYLVSLIHGLKNEVDSYAVCSAMSIKNPAHELVTEKAISMIDPKPVFCSHRVSSQAGMEERAATAALHARLMPVMTEFMEGVSSALTECKLTCPVLTVAGNGALLPAEKAVLQAGLTVASGPACSAVFGAQAAALKDCLVVDIGGTTTDITMIKDGSPTLLNDGCNIGAWKTHVEAIDMHTGGIGGDSFVHVGKKGDITVGPIRVIPLAMKTDGPPVETWLGSGDSCQLLVRGPGLETDELKQLMGTNGWTTPAIIRKKTGTGSISLEKVIDRLIRQQQLQEYGFTPTDALHVLNRLHIGNREIAVRSADILGKTVGLSGREFAKKILEMTRDKIETLIIKSVIHSIQGKSLTGFLDKTRNHPVLGVSFSLKIPLVGIGGSAQCFLPEIAEKLRTTVTFPQYGEVGNAVGAAIQVQKSQTITAHSENS</sequence>
<evidence type="ECO:0000313" key="3">
    <source>
        <dbReference type="EMBL" id="BCL62671.1"/>
    </source>
</evidence>
<dbReference type="AlphaFoldDB" id="A0A8D5FLA1"/>
<keyword evidence="4" id="KW-1185">Reference proteome</keyword>
<gene>
    <name evidence="3" type="ORF">DGMP_33640</name>
</gene>
<dbReference type="Pfam" id="PF05378">
    <property type="entry name" value="Hydant_A_N"/>
    <property type="match status" value="1"/>
</dbReference>
<dbReference type="KEGG" id="dbk:DGMP_33640"/>
<evidence type="ECO:0000313" key="4">
    <source>
        <dbReference type="Proteomes" id="UP000826725"/>
    </source>
</evidence>